<evidence type="ECO:0000313" key="9">
    <source>
        <dbReference type="EMBL" id="CAL4775802.1"/>
    </source>
</evidence>
<evidence type="ECO:0000313" key="8">
    <source>
        <dbReference type="EMBL" id="CAI3988490.1"/>
    </source>
</evidence>
<evidence type="ECO:0000259" key="7">
    <source>
        <dbReference type="PROSITE" id="PS00624"/>
    </source>
</evidence>
<evidence type="ECO:0000259" key="6">
    <source>
        <dbReference type="PROSITE" id="PS00623"/>
    </source>
</evidence>
<dbReference type="SUPFAM" id="SSF54373">
    <property type="entry name" value="FAD-linked reductases, C-terminal domain"/>
    <property type="match status" value="1"/>
</dbReference>
<dbReference type="PANTHER" id="PTHR11552">
    <property type="entry name" value="GLUCOSE-METHANOL-CHOLINE GMC OXIDOREDUCTASE"/>
    <property type="match status" value="1"/>
</dbReference>
<dbReference type="Proteomes" id="UP001152797">
    <property type="component" value="Unassembled WGS sequence"/>
</dbReference>
<proteinExistence type="inferred from homology"/>
<dbReference type="EMBL" id="CAMXCT010001270">
    <property type="protein sequence ID" value="CAI3988490.1"/>
    <property type="molecule type" value="Genomic_DNA"/>
</dbReference>
<dbReference type="EMBL" id="CAMXCT020001270">
    <property type="protein sequence ID" value="CAL1141865.1"/>
    <property type="molecule type" value="Genomic_DNA"/>
</dbReference>
<dbReference type="SUPFAM" id="SSF51905">
    <property type="entry name" value="FAD/NAD(P)-binding domain"/>
    <property type="match status" value="1"/>
</dbReference>
<evidence type="ECO:0000256" key="1">
    <source>
        <dbReference type="ARBA" id="ARBA00001974"/>
    </source>
</evidence>
<evidence type="ECO:0000313" key="10">
    <source>
        <dbReference type="Proteomes" id="UP001152797"/>
    </source>
</evidence>
<evidence type="ECO:0000256" key="5">
    <source>
        <dbReference type="RuleBase" id="RU003968"/>
    </source>
</evidence>
<dbReference type="GO" id="GO:0050660">
    <property type="term" value="F:flavin adenine dinucleotide binding"/>
    <property type="evidence" value="ECO:0007669"/>
    <property type="project" value="InterPro"/>
</dbReference>
<organism evidence="8">
    <name type="scientific">Cladocopium goreaui</name>
    <dbReference type="NCBI Taxonomy" id="2562237"/>
    <lineage>
        <taxon>Eukaryota</taxon>
        <taxon>Sar</taxon>
        <taxon>Alveolata</taxon>
        <taxon>Dinophyceae</taxon>
        <taxon>Suessiales</taxon>
        <taxon>Symbiodiniaceae</taxon>
        <taxon>Cladocopium</taxon>
    </lineage>
</organism>
<dbReference type="OrthoDB" id="269227at2759"/>
<evidence type="ECO:0000256" key="2">
    <source>
        <dbReference type="ARBA" id="ARBA00010790"/>
    </source>
</evidence>
<comment type="caution">
    <text evidence="8">The sequence shown here is derived from an EMBL/GenBank/DDBJ whole genome shotgun (WGS) entry which is preliminary data.</text>
</comment>
<evidence type="ECO:0000256" key="4">
    <source>
        <dbReference type="ARBA" id="ARBA00022827"/>
    </source>
</evidence>
<dbReference type="InterPro" id="IPR012132">
    <property type="entry name" value="GMC_OxRdtase"/>
</dbReference>
<dbReference type="Pfam" id="PF05199">
    <property type="entry name" value="GMC_oxred_C"/>
    <property type="match status" value="1"/>
</dbReference>
<dbReference type="InterPro" id="IPR007867">
    <property type="entry name" value="GMC_OxRtase_C"/>
</dbReference>
<dbReference type="EMBL" id="CAMXCT030001270">
    <property type="protein sequence ID" value="CAL4775802.1"/>
    <property type="molecule type" value="Genomic_DNA"/>
</dbReference>
<dbReference type="Pfam" id="PF00732">
    <property type="entry name" value="GMC_oxred_N"/>
    <property type="match status" value="1"/>
</dbReference>
<reference evidence="9 10" key="2">
    <citation type="submission" date="2024-05" db="EMBL/GenBank/DDBJ databases">
        <authorList>
            <person name="Chen Y."/>
            <person name="Shah S."/>
            <person name="Dougan E. K."/>
            <person name="Thang M."/>
            <person name="Chan C."/>
        </authorList>
    </citation>
    <scope>NUCLEOTIDE SEQUENCE [LARGE SCALE GENOMIC DNA]</scope>
</reference>
<comment type="similarity">
    <text evidence="2 5">Belongs to the GMC oxidoreductase family.</text>
</comment>
<name>A0A9P1FVN6_9DINO</name>
<feature type="domain" description="Glucose-methanol-choline oxidoreductase N-terminal" evidence="7">
    <location>
        <begin position="304"/>
        <end position="318"/>
    </location>
</feature>
<dbReference type="PIRSF" id="PIRSF000137">
    <property type="entry name" value="Alcohol_oxidase"/>
    <property type="match status" value="1"/>
</dbReference>
<dbReference type="Gene3D" id="3.50.50.60">
    <property type="entry name" value="FAD/NAD(P)-binding domain"/>
    <property type="match status" value="1"/>
</dbReference>
<dbReference type="InterPro" id="IPR036188">
    <property type="entry name" value="FAD/NAD-bd_sf"/>
</dbReference>
<feature type="domain" description="Glucose-methanol-choline oxidoreductase N-terminal" evidence="6">
    <location>
        <begin position="103"/>
        <end position="126"/>
    </location>
</feature>
<sequence length="554" mass="61125">MLSRLTTSSSLRRFSSTAKGSYDYIIIGAGSAGATIAHRLVKDAGASVLLIENGSSHYGSWDWWKINMPAALTFNLADAKYNWDFYTVPQKHMDGRRLHQPRGRALGGSSSLNAMAYVRGHALDYERWAKEIGEGGDAWSYRNILPYYRKAQSHQAGESTYRGGSGPLTVTQRRTKAVEAINQAFVLAGEQAGYPRTDDMNGFQQEGFGPMDMTVTPDGKRASTWECYLKPLMHPQTPEDEAAGKRLKLISNEMAVRLLFDKTKVVGVETIASPKPKKGGGFYSETSGVTEKHVAKSEVILCAGAVGSPQLLMLSGIGNAKDLERHGVPVLLDKPMVGENLQDHLEFYVQYLSRENMPHPDLQYHFIPGIVTGQLDFLAEHGYQAHCGTMRPTSRGTVQLSSGSALDAPLIDPNFLATEEDRRDLRAGLRLTVEIMEQQALQEFKRERYAPLLNLNLDSDEEVDAWIRASSHSGYHLSCTCAMGKVVDAEGRVKGVENLRVADASIMPSMTSGNLNAPTIMMAELLADRIRGEAPLPPEEASWYEPPNWKTSQR</sequence>
<dbReference type="GO" id="GO:0016614">
    <property type="term" value="F:oxidoreductase activity, acting on CH-OH group of donors"/>
    <property type="evidence" value="ECO:0007669"/>
    <property type="project" value="InterPro"/>
</dbReference>
<dbReference type="PANTHER" id="PTHR11552:SF147">
    <property type="entry name" value="CHOLINE DEHYDROGENASE, MITOCHONDRIAL"/>
    <property type="match status" value="1"/>
</dbReference>
<reference evidence="8" key="1">
    <citation type="submission" date="2022-10" db="EMBL/GenBank/DDBJ databases">
        <authorList>
            <person name="Chen Y."/>
            <person name="Dougan E. K."/>
            <person name="Chan C."/>
            <person name="Rhodes N."/>
            <person name="Thang M."/>
        </authorList>
    </citation>
    <scope>NUCLEOTIDE SEQUENCE</scope>
</reference>
<comment type="cofactor">
    <cofactor evidence="1">
        <name>FAD</name>
        <dbReference type="ChEBI" id="CHEBI:57692"/>
    </cofactor>
</comment>
<keyword evidence="4 5" id="KW-0274">FAD</keyword>
<dbReference type="PROSITE" id="PS00624">
    <property type="entry name" value="GMC_OXRED_2"/>
    <property type="match status" value="1"/>
</dbReference>
<keyword evidence="3 5" id="KW-0285">Flavoprotein</keyword>
<evidence type="ECO:0000256" key="3">
    <source>
        <dbReference type="ARBA" id="ARBA00022630"/>
    </source>
</evidence>
<accession>A0A9P1FVN6</accession>
<keyword evidence="10" id="KW-1185">Reference proteome</keyword>
<dbReference type="PROSITE" id="PS00623">
    <property type="entry name" value="GMC_OXRED_1"/>
    <property type="match status" value="1"/>
</dbReference>
<gene>
    <name evidence="8" type="ORF">C1SCF055_LOCUS15653</name>
</gene>
<dbReference type="InterPro" id="IPR000172">
    <property type="entry name" value="GMC_OxRdtase_N"/>
</dbReference>
<dbReference type="AlphaFoldDB" id="A0A9P1FVN6"/>
<protein>
    <submittedName>
        <fullName evidence="9">Glucose-methanol-choline oxidoreductase N-terminal domain-containing protein</fullName>
    </submittedName>
</protein>
<dbReference type="Gene3D" id="3.30.410.40">
    <property type="match status" value="1"/>
</dbReference>